<feature type="region of interest" description="Disordered" evidence="1">
    <location>
        <begin position="49"/>
        <end position="113"/>
    </location>
</feature>
<dbReference type="EMBL" id="GDHC01011319">
    <property type="protein sequence ID" value="JAQ07310.1"/>
    <property type="molecule type" value="Transcribed_RNA"/>
</dbReference>
<protein>
    <submittedName>
        <fullName evidence="3">Uncharacterized protein</fullName>
    </submittedName>
</protein>
<name>A0A146LLM6_LYGHE</name>
<accession>A0A146LLM6</accession>
<sequence length="123" mass="13657">MSPLIEVRNHGMRIAQRFSCIMDPETPLPFSGEPNPWYFIHSTPHAAPCHHPPHQPGSGHGVACEEENLDGDGENKKKKIAQQNGEKNGTEKVWRESNGGGVMEEEPREKQVQPAYLCECSIG</sequence>
<gene>
    <name evidence="3" type="ORF">g.39724</name>
    <name evidence="2" type="ORF">g.39741</name>
</gene>
<dbReference type="EMBL" id="GDHC01011912">
    <property type="protein sequence ID" value="JAQ06717.1"/>
    <property type="molecule type" value="Transcribed_RNA"/>
</dbReference>
<reference evidence="3" key="1">
    <citation type="journal article" date="2016" name="Gigascience">
        <title>De novo construction of an expanded transcriptome assembly for the western tarnished plant bug, Lygus hesperus.</title>
        <authorList>
            <person name="Tassone E.E."/>
            <person name="Geib S.M."/>
            <person name="Hall B."/>
            <person name="Fabrick J.A."/>
            <person name="Brent C.S."/>
            <person name="Hull J.J."/>
        </authorList>
    </citation>
    <scope>NUCLEOTIDE SEQUENCE</scope>
</reference>
<evidence type="ECO:0000313" key="3">
    <source>
        <dbReference type="EMBL" id="JAQ07310.1"/>
    </source>
</evidence>
<proteinExistence type="predicted"/>
<organism evidence="3">
    <name type="scientific">Lygus hesperus</name>
    <name type="common">Western plant bug</name>
    <dbReference type="NCBI Taxonomy" id="30085"/>
    <lineage>
        <taxon>Eukaryota</taxon>
        <taxon>Metazoa</taxon>
        <taxon>Ecdysozoa</taxon>
        <taxon>Arthropoda</taxon>
        <taxon>Hexapoda</taxon>
        <taxon>Insecta</taxon>
        <taxon>Pterygota</taxon>
        <taxon>Neoptera</taxon>
        <taxon>Paraneoptera</taxon>
        <taxon>Hemiptera</taxon>
        <taxon>Heteroptera</taxon>
        <taxon>Panheteroptera</taxon>
        <taxon>Cimicomorpha</taxon>
        <taxon>Miridae</taxon>
        <taxon>Mirini</taxon>
        <taxon>Lygus</taxon>
    </lineage>
</organism>
<dbReference type="AlphaFoldDB" id="A0A146LLM6"/>
<evidence type="ECO:0000256" key="1">
    <source>
        <dbReference type="SAM" id="MobiDB-lite"/>
    </source>
</evidence>
<evidence type="ECO:0000313" key="2">
    <source>
        <dbReference type="EMBL" id="JAQ06717.1"/>
    </source>
</evidence>